<evidence type="ECO:0000256" key="1">
    <source>
        <dbReference type="SAM" id="Phobius"/>
    </source>
</evidence>
<keyword evidence="1" id="KW-1133">Transmembrane helix</keyword>
<dbReference type="Proteomes" id="UP001630303">
    <property type="component" value="Unassembled WGS sequence"/>
</dbReference>
<feature type="transmembrane region" description="Helical" evidence="1">
    <location>
        <begin position="9"/>
        <end position="31"/>
    </location>
</feature>
<protein>
    <submittedName>
        <fullName evidence="2">Transcriptional regulator</fullName>
    </submittedName>
</protein>
<proteinExistence type="predicted"/>
<keyword evidence="3" id="KW-1185">Reference proteome</keyword>
<comment type="caution">
    <text evidence="2">The sequence shown here is derived from an EMBL/GenBank/DDBJ whole genome shotgun (WGS) entry which is preliminary data.</text>
</comment>
<name>A0ABW9GII7_9MICO</name>
<dbReference type="EMBL" id="JAROCE010000003">
    <property type="protein sequence ID" value="MFM2721209.1"/>
    <property type="molecule type" value="Genomic_DNA"/>
</dbReference>
<evidence type="ECO:0000313" key="2">
    <source>
        <dbReference type="EMBL" id="MFM2721209.1"/>
    </source>
</evidence>
<sequence length="108" mass="11233">MTTGQIARLALVGVATACIVLWVVGIIIAGVNYAEAFAAARATTAEATVSEDLFGLPLFEGGRRLGRFDIRPGWGLPVLLIAPAVIGIGLSFIAAARQGSRAEGARRR</sequence>
<gene>
    <name evidence="2" type="ORF">P5G46_11900</name>
</gene>
<accession>A0ABW9GII7</accession>
<evidence type="ECO:0000313" key="3">
    <source>
        <dbReference type="Proteomes" id="UP001630303"/>
    </source>
</evidence>
<feature type="transmembrane region" description="Helical" evidence="1">
    <location>
        <begin position="74"/>
        <end position="96"/>
    </location>
</feature>
<reference evidence="2 3" key="1">
    <citation type="submission" date="2023-03" db="EMBL/GenBank/DDBJ databases">
        <title>MT1 and MT2 Draft Genomes of Novel Species.</title>
        <authorList>
            <person name="Venkateswaran K."/>
        </authorList>
    </citation>
    <scope>NUCLEOTIDE SEQUENCE [LARGE SCALE GENOMIC DNA]</scope>
    <source>
        <strain evidence="2 3">IF8SW-P5</strain>
    </source>
</reference>
<organism evidence="2 3">
    <name type="scientific">Microbacterium mcarthurae</name>
    <dbReference type="NCBI Taxonomy" id="3035918"/>
    <lineage>
        <taxon>Bacteria</taxon>
        <taxon>Bacillati</taxon>
        <taxon>Actinomycetota</taxon>
        <taxon>Actinomycetes</taxon>
        <taxon>Micrococcales</taxon>
        <taxon>Microbacteriaceae</taxon>
        <taxon>Microbacterium</taxon>
    </lineage>
</organism>
<keyword evidence="1" id="KW-0472">Membrane</keyword>
<keyword evidence="1" id="KW-0812">Transmembrane</keyword>
<dbReference type="RefSeq" id="WP_239274893.1">
    <property type="nucleotide sequence ID" value="NZ_JAROCE010000003.1"/>
</dbReference>